<dbReference type="InterPro" id="IPR041408">
    <property type="entry name" value="Hcp_Tssd"/>
</dbReference>
<proteinExistence type="predicted"/>
<gene>
    <name evidence="1" type="ORF">ADJ77_05840</name>
    <name evidence="2" type="ORF">ADJ77_09780</name>
    <name evidence="3" type="ORF">ADJ77_10750</name>
    <name evidence="4" type="ORF">ADJ77_12220</name>
    <name evidence="5" type="ORF">J5A51_00005</name>
    <name evidence="6" type="ORF">J5A51_01010</name>
    <name evidence="7" type="ORF">J5A51_02450</name>
    <name evidence="8" type="ORF">J5A51_12915</name>
</gene>
<dbReference type="Proteomes" id="UP000060345">
    <property type="component" value="Chromosome 2"/>
</dbReference>
<accession>A0A0K1NN62</accession>
<dbReference type="KEGG" id="pfus:ADJ77_10750"/>
<evidence type="ECO:0000313" key="7">
    <source>
        <dbReference type="EMBL" id="QUB86143.1"/>
    </source>
</evidence>
<organism evidence="4 9">
    <name type="scientific">Prevotella fusca JCM 17724</name>
    <dbReference type="NCBI Taxonomy" id="1236517"/>
    <lineage>
        <taxon>Bacteria</taxon>
        <taxon>Pseudomonadati</taxon>
        <taxon>Bacteroidota</taxon>
        <taxon>Bacteroidia</taxon>
        <taxon>Bacteroidales</taxon>
        <taxon>Prevotellaceae</taxon>
        <taxon>Prevotella</taxon>
    </lineage>
</organism>
<dbReference type="Proteomes" id="UP000682005">
    <property type="component" value="Chromosome 2"/>
</dbReference>
<dbReference type="RefSeq" id="WP_025079278.1">
    <property type="nucleotide sequence ID" value="NZ_BAKO01000088.1"/>
</dbReference>
<protein>
    <submittedName>
        <fullName evidence="5">Type VI secretion system needle protein Hcp</fullName>
    </submittedName>
</protein>
<dbReference type="STRING" id="1236517.ADJ77_05840"/>
<dbReference type="Pfam" id="PF17642">
    <property type="entry name" value="TssD"/>
    <property type="match status" value="1"/>
</dbReference>
<dbReference type="KEGG" id="pfus:ADJ77_09780"/>
<evidence type="ECO:0000313" key="6">
    <source>
        <dbReference type="EMBL" id="QUB85875.1"/>
    </source>
</evidence>
<keyword evidence="10" id="KW-1185">Reference proteome</keyword>
<sequence length="132" mass="14757">MGSFRATLELGGKEYDVLYSNYEFSRNTDSKGKPSSSISGGRVSVTVESTDDTTAIEAMLNSQFKAVEGKIVYKKTEEDAKMKEICFKNAYIVHYKETLNVENETPMTIAMTFSAETITVGNAELDNRWPRT</sequence>
<dbReference type="GO" id="GO:0033104">
    <property type="term" value="C:type VI protein secretion system complex"/>
    <property type="evidence" value="ECO:0007669"/>
    <property type="project" value="InterPro"/>
</dbReference>
<evidence type="ECO:0000313" key="2">
    <source>
        <dbReference type="EMBL" id="AKU70102.1"/>
    </source>
</evidence>
<reference evidence="4 9" key="1">
    <citation type="submission" date="2015-07" db="EMBL/GenBank/DDBJ databases">
        <authorList>
            <person name="Noorani M."/>
        </authorList>
    </citation>
    <scope>NUCLEOTIDE SEQUENCE [LARGE SCALE GENOMIC DNA]</scope>
    <source>
        <strain evidence="4 9">W1435</strain>
    </source>
</reference>
<dbReference type="EMBL" id="CP012075">
    <property type="protein sequence ID" value="AKU70507.1"/>
    <property type="molecule type" value="Genomic_DNA"/>
</dbReference>
<evidence type="ECO:0000313" key="3">
    <source>
        <dbReference type="EMBL" id="AKU70255.1"/>
    </source>
</evidence>
<dbReference type="EMBL" id="CP012074">
    <property type="protein sequence ID" value="AKU69319.1"/>
    <property type="molecule type" value="Genomic_DNA"/>
</dbReference>
<name>A0A0K1NN62_9BACT</name>
<dbReference type="EMBL" id="CP012075">
    <property type="protein sequence ID" value="AKU70102.1"/>
    <property type="molecule type" value="Genomic_DNA"/>
</dbReference>
<evidence type="ECO:0000313" key="9">
    <source>
        <dbReference type="Proteomes" id="UP000060345"/>
    </source>
</evidence>
<dbReference type="EMBL" id="CP072369">
    <property type="protein sequence ID" value="QUB86143.1"/>
    <property type="molecule type" value="Genomic_DNA"/>
</dbReference>
<evidence type="ECO:0000313" key="8">
    <source>
        <dbReference type="EMBL" id="QUB86952.1"/>
    </source>
</evidence>
<dbReference type="Proteomes" id="UP000060345">
    <property type="component" value="Chromosome 1"/>
</dbReference>
<dbReference type="EMBL" id="CP072369">
    <property type="protein sequence ID" value="QUB85714.1"/>
    <property type="molecule type" value="Genomic_DNA"/>
</dbReference>
<reference evidence="5 10" key="2">
    <citation type="submission" date="2021-03" db="EMBL/GenBank/DDBJ databases">
        <title>Human Oral Microbial Genomes.</title>
        <authorList>
            <person name="Johnston C.D."/>
            <person name="Chen T."/>
            <person name="Dewhirst F.E."/>
        </authorList>
    </citation>
    <scope>NUCLEOTIDE SEQUENCE [LARGE SCALE GENOMIC DNA]</scope>
    <source>
        <strain evidence="5 10">W1435</strain>
    </source>
</reference>
<dbReference type="Proteomes" id="UP000682005">
    <property type="component" value="Chromosome 1"/>
</dbReference>
<dbReference type="KEGG" id="pfus:ADJ77_05840"/>
<dbReference type="EMBL" id="CP072370">
    <property type="protein sequence ID" value="QUB86952.1"/>
    <property type="molecule type" value="Genomic_DNA"/>
</dbReference>
<evidence type="ECO:0000313" key="1">
    <source>
        <dbReference type="EMBL" id="AKU69319.1"/>
    </source>
</evidence>
<evidence type="ECO:0000313" key="5">
    <source>
        <dbReference type="EMBL" id="QUB85714.1"/>
    </source>
</evidence>
<dbReference type="eggNOG" id="ENOG5032TYM">
    <property type="taxonomic scope" value="Bacteria"/>
</dbReference>
<evidence type="ECO:0000313" key="4">
    <source>
        <dbReference type="EMBL" id="AKU70507.1"/>
    </source>
</evidence>
<dbReference type="EMBL" id="CP012075">
    <property type="protein sequence ID" value="AKU70255.1"/>
    <property type="molecule type" value="Genomic_DNA"/>
</dbReference>
<dbReference type="AlphaFoldDB" id="A0A0K1NN62"/>
<evidence type="ECO:0000313" key="10">
    <source>
        <dbReference type="Proteomes" id="UP000682005"/>
    </source>
</evidence>
<dbReference type="OrthoDB" id="955509at2"/>
<dbReference type="EMBL" id="CP072369">
    <property type="protein sequence ID" value="QUB85875.1"/>
    <property type="molecule type" value="Genomic_DNA"/>
</dbReference>
<dbReference type="KEGG" id="pfus:ADJ77_12220"/>